<keyword evidence="2" id="KW-1185">Reference proteome</keyword>
<sequence>MNLTIIVDRPHQLLDIHLAVAEVAFHNAPLNIFACFTDPWVFFPRFHGPFASGWREIARFPSGLGSTGVVAPLSDLAGPTAAADARMRRATPPPALRRGVTLSLQAPRHNSPLDSVAARANVRLGATMETGV</sequence>
<name>A0ABN8IWH9_9NEOP</name>
<organism evidence="1 2">
    <name type="scientific">Iphiclides podalirius</name>
    <name type="common">scarce swallowtail</name>
    <dbReference type="NCBI Taxonomy" id="110791"/>
    <lineage>
        <taxon>Eukaryota</taxon>
        <taxon>Metazoa</taxon>
        <taxon>Ecdysozoa</taxon>
        <taxon>Arthropoda</taxon>
        <taxon>Hexapoda</taxon>
        <taxon>Insecta</taxon>
        <taxon>Pterygota</taxon>
        <taxon>Neoptera</taxon>
        <taxon>Endopterygota</taxon>
        <taxon>Lepidoptera</taxon>
        <taxon>Glossata</taxon>
        <taxon>Ditrysia</taxon>
        <taxon>Papilionoidea</taxon>
        <taxon>Papilionidae</taxon>
        <taxon>Papilioninae</taxon>
        <taxon>Iphiclides</taxon>
    </lineage>
</organism>
<feature type="non-terminal residue" evidence="1">
    <location>
        <position position="1"/>
    </location>
</feature>
<dbReference type="EMBL" id="OW152816">
    <property type="protein sequence ID" value="CAH2067286.1"/>
    <property type="molecule type" value="Genomic_DNA"/>
</dbReference>
<evidence type="ECO:0000313" key="1">
    <source>
        <dbReference type="EMBL" id="CAH2067286.1"/>
    </source>
</evidence>
<reference evidence="1" key="1">
    <citation type="submission" date="2022-03" db="EMBL/GenBank/DDBJ databases">
        <authorList>
            <person name="Martin H S."/>
        </authorList>
    </citation>
    <scope>NUCLEOTIDE SEQUENCE</scope>
</reference>
<protein>
    <submittedName>
        <fullName evidence="1">Uncharacterized protein</fullName>
    </submittedName>
</protein>
<proteinExistence type="predicted"/>
<accession>A0ABN8IWH9</accession>
<dbReference type="Proteomes" id="UP000837857">
    <property type="component" value="Chromosome 4"/>
</dbReference>
<gene>
    <name evidence="1" type="ORF">IPOD504_LOCUS13811</name>
</gene>
<evidence type="ECO:0000313" key="2">
    <source>
        <dbReference type="Proteomes" id="UP000837857"/>
    </source>
</evidence>